<dbReference type="Proteomes" id="UP001299970">
    <property type="component" value="Unassembled WGS sequence"/>
</dbReference>
<dbReference type="Gene3D" id="3.30.40.10">
    <property type="entry name" value="Zinc/RING finger domain, C3HC4 (zinc finger)"/>
    <property type="match status" value="1"/>
</dbReference>
<sequence>MTAAWGRVGQDPHLTFVRDDVVPRTPEGCEDCLRIGSPWVHLRLCLTCGHVGCCDSSPNRHARAHAGLVGHPIIRSFEPGENWRWCYVDEALA</sequence>
<feature type="domain" description="UBP-type" evidence="1">
    <location>
        <begin position="12"/>
        <end position="93"/>
    </location>
</feature>
<organism evidence="2 3">
    <name type="scientific">Pseudonocardia alaniniphila</name>
    <dbReference type="NCBI Taxonomy" id="75291"/>
    <lineage>
        <taxon>Bacteria</taxon>
        <taxon>Bacillati</taxon>
        <taxon>Actinomycetota</taxon>
        <taxon>Actinomycetes</taxon>
        <taxon>Pseudonocardiales</taxon>
        <taxon>Pseudonocardiaceae</taxon>
        <taxon>Pseudonocardia</taxon>
    </lineage>
</organism>
<dbReference type="InterPro" id="IPR001607">
    <property type="entry name" value="Znf_UBP"/>
</dbReference>
<evidence type="ECO:0000313" key="2">
    <source>
        <dbReference type="EMBL" id="MCH6165698.1"/>
    </source>
</evidence>
<dbReference type="EMBL" id="JAKXMK010000006">
    <property type="protein sequence ID" value="MCH6165698.1"/>
    <property type="molecule type" value="Genomic_DNA"/>
</dbReference>
<evidence type="ECO:0000313" key="3">
    <source>
        <dbReference type="Proteomes" id="UP001299970"/>
    </source>
</evidence>
<evidence type="ECO:0000259" key="1">
    <source>
        <dbReference type="PROSITE" id="PS50271"/>
    </source>
</evidence>
<keyword evidence="3" id="KW-1185">Reference proteome</keyword>
<gene>
    <name evidence="2" type="ORF">MMF94_08395</name>
</gene>
<name>A0ABS9TBD1_9PSEU</name>
<protein>
    <submittedName>
        <fullName evidence="2">UBP-type zinc finger domain-containing protein</fullName>
    </submittedName>
</protein>
<dbReference type="PROSITE" id="PS50271">
    <property type="entry name" value="ZF_UBP"/>
    <property type="match status" value="1"/>
</dbReference>
<comment type="caution">
    <text evidence="2">The sequence shown here is derived from an EMBL/GenBank/DDBJ whole genome shotgun (WGS) entry which is preliminary data.</text>
</comment>
<reference evidence="2 3" key="1">
    <citation type="submission" date="2022-03" db="EMBL/GenBank/DDBJ databases">
        <title>Pseudonocardia alaer sp. nov., a novel actinomycete isolated from reed forest soil.</title>
        <authorList>
            <person name="Wang L."/>
        </authorList>
    </citation>
    <scope>NUCLEOTIDE SEQUENCE [LARGE SCALE GENOMIC DNA]</scope>
    <source>
        <strain evidence="2 3">Y-16303</strain>
    </source>
</reference>
<accession>A0ABS9TBD1</accession>
<proteinExistence type="predicted"/>
<dbReference type="SUPFAM" id="SSF57850">
    <property type="entry name" value="RING/U-box"/>
    <property type="match status" value="1"/>
</dbReference>
<dbReference type="Pfam" id="PF02148">
    <property type="entry name" value="zf-UBP"/>
    <property type="match status" value="1"/>
</dbReference>
<dbReference type="RefSeq" id="WP_241035722.1">
    <property type="nucleotide sequence ID" value="NZ_BAAAJF010000024.1"/>
</dbReference>
<dbReference type="InterPro" id="IPR013083">
    <property type="entry name" value="Znf_RING/FYVE/PHD"/>
</dbReference>